<comment type="caution">
    <text evidence="2">The sequence shown here is derived from an EMBL/GenBank/DDBJ whole genome shotgun (WGS) entry which is preliminary data.</text>
</comment>
<dbReference type="EMBL" id="VSSQ01023639">
    <property type="protein sequence ID" value="MPM70714.1"/>
    <property type="molecule type" value="Genomic_DNA"/>
</dbReference>
<accession>A0A645C8H9</accession>
<evidence type="ECO:0000313" key="2">
    <source>
        <dbReference type="EMBL" id="MPM70714.1"/>
    </source>
</evidence>
<feature type="compositionally biased region" description="Basic and acidic residues" evidence="1">
    <location>
        <begin position="155"/>
        <end position="166"/>
    </location>
</feature>
<feature type="compositionally biased region" description="Basic and acidic residues" evidence="1">
    <location>
        <begin position="175"/>
        <end position="190"/>
    </location>
</feature>
<reference evidence="2" key="1">
    <citation type="submission" date="2019-08" db="EMBL/GenBank/DDBJ databases">
        <authorList>
            <person name="Kucharzyk K."/>
            <person name="Murdoch R.W."/>
            <person name="Higgins S."/>
            <person name="Loffler F."/>
        </authorList>
    </citation>
    <scope>NUCLEOTIDE SEQUENCE</scope>
</reference>
<organism evidence="2">
    <name type="scientific">bioreactor metagenome</name>
    <dbReference type="NCBI Taxonomy" id="1076179"/>
    <lineage>
        <taxon>unclassified sequences</taxon>
        <taxon>metagenomes</taxon>
        <taxon>ecological metagenomes</taxon>
    </lineage>
</organism>
<evidence type="ECO:0000256" key="1">
    <source>
        <dbReference type="SAM" id="MobiDB-lite"/>
    </source>
</evidence>
<sequence length="300" mass="34175">MLDRPRDAAGDVKLGRHHLAGLPDLPVVRRKAAIDRRARGTDRRAELVGQRLDDREVLFRADAAAARDDDLRRGQLGAIRGRHLVLDPGREPLVARRGGGLDRRRGARARRLEGRRAHGHHLDLVRGFHRLDRVAGIDRALEGVTIDDADDIREHHHVEQRRDPRSHVLRRRRRGRDDMADAARERDDEIGERLGEPMRIGRVIGDQHLRHAVKRREGGRIDARAGHQHRHRAELLRRRQRLRRRVEAAHFRNQKNRHQITPASLSLPISSSTEPTLMPAERPAGSAVFTTVSRGVTSTP</sequence>
<dbReference type="AlphaFoldDB" id="A0A645C8H9"/>
<feature type="region of interest" description="Disordered" evidence="1">
    <location>
        <begin position="155"/>
        <end position="190"/>
    </location>
</feature>
<name>A0A645C8H9_9ZZZZ</name>
<proteinExistence type="predicted"/>
<protein>
    <submittedName>
        <fullName evidence="2">Uncharacterized protein</fullName>
    </submittedName>
</protein>
<gene>
    <name evidence="2" type="ORF">SDC9_117672</name>
</gene>